<dbReference type="EMBL" id="JACHXF010000039">
    <property type="protein sequence ID" value="MBB3101499.1"/>
    <property type="molecule type" value="Genomic_DNA"/>
</dbReference>
<evidence type="ECO:0000313" key="1">
    <source>
        <dbReference type="EMBL" id="MBB3101499.1"/>
    </source>
</evidence>
<proteinExistence type="predicted"/>
<sequence>MSFGGGVRGVLAGTYRTADGREELFLTFAFNAAQQQFRLLAPGIVDWATRGVHLGYRRNYLSVHVDDVLLGDRRWSVTGDCTPGEDCTGVQETAEIRMTPADVAYAARWQAATGFTLDLVFNGSGGVEAARAAGGRDELTEALLAAAGRFR</sequence>
<accession>A0A7W5FK74</accession>
<name>A0A7W5FK74_9ACTN</name>
<evidence type="ECO:0000313" key="2">
    <source>
        <dbReference type="Proteomes" id="UP000590749"/>
    </source>
</evidence>
<gene>
    <name evidence="1" type="ORF">FHR83_009228</name>
</gene>
<organism evidence="1 2">
    <name type="scientific">Actinoplanes campanulatus</name>
    <dbReference type="NCBI Taxonomy" id="113559"/>
    <lineage>
        <taxon>Bacteria</taxon>
        <taxon>Bacillati</taxon>
        <taxon>Actinomycetota</taxon>
        <taxon>Actinomycetes</taxon>
        <taxon>Micromonosporales</taxon>
        <taxon>Micromonosporaceae</taxon>
        <taxon>Actinoplanes</taxon>
    </lineage>
</organism>
<reference evidence="1 2" key="1">
    <citation type="submission" date="2020-08" db="EMBL/GenBank/DDBJ databases">
        <title>Genomic Encyclopedia of Type Strains, Phase III (KMG-III): the genomes of soil and plant-associated and newly described type strains.</title>
        <authorList>
            <person name="Whitman W."/>
        </authorList>
    </citation>
    <scope>NUCLEOTIDE SEQUENCE [LARGE SCALE GENOMIC DNA]</scope>
    <source>
        <strain evidence="1 2">CECT 3287</strain>
    </source>
</reference>
<keyword evidence="2" id="KW-1185">Reference proteome</keyword>
<dbReference type="Proteomes" id="UP000590749">
    <property type="component" value="Unassembled WGS sequence"/>
</dbReference>
<dbReference type="RefSeq" id="WP_183227907.1">
    <property type="nucleotide sequence ID" value="NZ_BMPW01000042.1"/>
</dbReference>
<comment type="caution">
    <text evidence="1">The sequence shown here is derived from an EMBL/GenBank/DDBJ whole genome shotgun (WGS) entry which is preliminary data.</text>
</comment>
<protein>
    <submittedName>
        <fullName evidence="1">Uncharacterized protein</fullName>
    </submittedName>
</protein>
<dbReference type="AlphaFoldDB" id="A0A7W5FK74"/>